<proteinExistence type="predicted"/>
<sequence>MMNIIFTVLSVVYIRRFFSILSLFEFSDLDEQSLADEGNGDLLNEILGENAEHGYSYNEDASPLMKHKTNVDRQGCFNHYELCDFWSKKGECSRNKNFMWKYCEGSCNPKCEGRAIGITDVDCTDDHKLCPEWASDGECENNPLFMMWNCRKSCHPKCTKGNSVADLENY</sequence>
<dbReference type="InterPro" id="IPR003582">
    <property type="entry name" value="ShKT_dom"/>
</dbReference>
<dbReference type="PROSITE" id="PS51670">
    <property type="entry name" value="SHKT"/>
    <property type="match status" value="2"/>
</dbReference>
<dbReference type="Proteomes" id="UP000887565">
    <property type="component" value="Unplaced"/>
</dbReference>
<feature type="domain" description="ShKT" evidence="2">
    <location>
        <begin position="76"/>
        <end position="111"/>
    </location>
</feature>
<evidence type="ECO:0000259" key="2">
    <source>
        <dbReference type="PROSITE" id="PS51670"/>
    </source>
</evidence>
<evidence type="ECO:0000313" key="4">
    <source>
        <dbReference type="WBParaSite" id="nRc.2.0.1.t24255-RA"/>
    </source>
</evidence>
<organism evidence="3 4">
    <name type="scientific">Romanomermis culicivorax</name>
    <name type="common">Nematode worm</name>
    <dbReference type="NCBI Taxonomy" id="13658"/>
    <lineage>
        <taxon>Eukaryota</taxon>
        <taxon>Metazoa</taxon>
        <taxon>Ecdysozoa</taxon>
        <taxon>Nematoda</taxon>
        <taxon>Enoplea</taxon>
        <taxon>Dorylaimia</taxon>
        <taxon>Mermithida</taxon>
        <taxon>Mermithoidea</taxon>
        <taxon>Mermithidae</taxon>
        <taxon>Romanomermis</taxon>
    </lineage>
</organism>
<accession>A0A915JEL3</accession>
<comment type="caution">
    <text evidence="1">Lacks conserved residue(s) required for the propagation of feature annotation.</text>
</comment>
<dbReference type="WBParaSite" id="nRc.2.0.1.t24255-RA">
    <property type="protein sequence ID" value="nRc.2.0.1.t24255-RA"/>
    <property type="gene ID" value="nRc.2.0.1.g24255"/>
</dbReference>
<evidence type="ECO:0000313" key="3">
    <source>
        <dbReference type="Proteomes" id="UP000887565"/>
    </source>
</evidence>
<dbReference type="Pfam" id="PF01549">
    <property type="entry name" value="ShK"/>
    <property type="match status" value="2"/>
</dbReference>
<evidence type="ECO:0000256" key="1">
    <source>
        <dbReference type="PROSITE-ProRule" id="PRU01005"/>
    </source>
</evidence>
<keyword evidence="3" id="KW-1185">Reference proteome</keyword>
<protein>
    <submittedName>
        <fullName evidence="4">ShKT domain-containing protein</fullName>
    </submittedName>
</protein>
<dbReference type="AlphaFoldDB" id="A0A915JEL3"/>
<name>A0A915JEL3_ROMCU</name>
<dbReference type="SMART" id="SM00254">
    <property type="entry name" value="ShKT"/>
    <property type="match status" value="2"/>
</dbReference>
<feature type="domain" description="ShKT" evidence="2">
    <location>
        <begin position="123"/>
        <end position="158"/>
    </location>
</feature>
<reference evidence="4" key="1">
    <citation type="submission" date="2022-11" db="UniProtKB">
        <authorList>
            <consortium name="WormBaseParasite"/>
        </authorList>
    </citation>
    <scope>IDENTIFICATION</scope>
</reference>